<sequence>ITVESLHRLLRDPSFYNNVDRHTMEVLQMRCADPERHTISYQELVNMCRCKSPKSLQRVRGLWKIYLGSSADRDKLVINGLLSQKTHSSLFDGQNYLRLPAKNKPCSADRERLRIDAMLTTCQTGDRIIMCDPLAESLLQADSNSSRPISPKKSTVTSAYRKVKTQKLAECPNDWICRACKTPGCKEAEAIIKSGKRRCVRFI</sequence>
<comment type="caution">
    <text evidence="1">The sequence shown here is derived from an EMBL/GenBank/DDBJ whole genome shotgun (WGS) entry which is preliminary data.</text>
</comment>
<dbReference type="Proteomes" id="UP001186944">
    <property type="component" value="Unassembled WGS sequence"/>
</dbReference>
<dbReference type="AlphaFoldDB" id="A0AA89C209"/>
<dbReference type="EMBL" id="VSWD01000010">
    <property type="protein sequence ID" value="KAK3091407.1"/>
    <property type="molecule type" value="Genomic_DNA"/>
</dbReference>
<feature type="non-terminal residue" evidence="1">
    <location>
        <position position="1"/>
    </location>
</feature>
<evidence type="ECO:0000313" key="1">
    <source>
        <dbReference type="EMBL" id="KAK3091407.1"/>
    </source>
</evidence>
<organism evidence="1 2">
    <name type="scientific">Pinctada imbricata</name>
    <name type="common">Atlantic pearl-oyster</name>
    <name type="synonym">Pinctada martensii</name>
    <dbReference type="NCBI Taxonomy" id="66713"/>
    <lineage>
        <taxon>Eukaryota</taxon>
        <taxon>Metazoa</taxon>
        <taxon>Spiralia</taxon>
        <taxon>Lophotrochozoa</taxon>
        <taxon>Mollusca</taxon>
        <taxon>Bivalvia</taxon>
        <taxon>Autobranchia</taxon>
        <taxon>Pteriomorphia</taxon>
        <taxon>Pterioida</taxon>
        <taxon>Pterioidea</taxon>
        <taxon>Pteriidae</taxon>
        <taxon>Pinctada</taxon>
    </lineage>
</organism>
<reference evidence="1" key="1">
    <citation type="submission" date="2019-08" db="EMBL/GenBank/DDBJ databases">
        <title>The improved chromosome-level genome for the pearl oyster Pinctada fucata martensii using PacBio sequencing and Hi-C.</title>
        <authorList>
            <person name="Zheng Z."/>
        </authorList>
    </citation>
    <scope>NUCLEOTIDE SEQUENCE</scope>
    <source>
        <strain evidence="1">ZZ-2019</strain>
        <tissue evidence="1">Adductor muscle</tissue>
    </source>
</reference>
<keyword evidence="2" id="KW-1185">Reference proteome</keyword>
<accession>A0AA89C209</accession>
<name>A0AA89C209_PINIB</name>
<protein>
    <submittedName>
        <fullName evidence="1">Uncharacterized protein</fullName>
    </submittedName>
</protein>
<gene>
    <name evidence="1" type="ORF">FSP39_019679</name>
</gene>
<proteinExistence type="predicted"/>
<evidence type="ECO:0000313" key="2">
    <source>
        <dbReference type="Proteomes" id="UP001186944"/>
    </source>
</evidence>